<name>A0A0B2UG74_9GAMM</name>
<reference evidence="2 3" key="1">
    <citation type="submission" date="2014-03" db="EMBL/GenBank/DDBJ databases">
        <title>Genome sequence of the diesel-degrader and plant-growth promoter Acinetobacter oleivorans PF-1 isolated from the roots of poplar tree.</title>
        <authorList>
            <person name="Gkorezis P."/>
            <person name="van Hamme J."/>
            <person name="Rineau F."/>
            <person name="Vangronsveld J."/>
            <person name="Francetti A."/>
        </authorList>
    </citation>
    <scope>NUCLEOTIDE SEQUENCE [LARGE SCALE GENOMIC DNA]</scope>
    <source>
        <strain evidence="2 3">PF1</strain>
    </source>
</reference>
<dbReference type="AlphaFoldDB" id="A0A0B2UG74"/>
<protein>
    <submittedName>
        <fullName evidence="2">Fimbrial protein</fullName>
    </submittedName>
</protein>
<keyword evidence="1" id="KW-1133">Transmembrane helix</keyword>
<gene>
    <name evidence="2" type="ORF">DH17_09660</name>
</gene>
<sequence length="148" mass="15927">MRGIIPQEGFTLVELMVTIAVMAIIAMMAAPSFTQLMAKQRLNANTRELISTLSQGRSQAVLLRTNVTVHLVDGTNTNTDFYWEPTSGNRVTAPTSISSITFGRDGALALGISADTDFVICNSIAKTQKSFALTRMGTVYSKNDGTCS</sequence>
<dbReference type="Proteomes" id="UP000031012">
    <property type="component" value="Unassembled WGS sequence"/>
</dbReference>
<dbReference type="InterPro" id="IPR045584">
    <property type="entry name" value="Pilin-like"/>
</dbReference>
<dbReference type="NCBIfam" id="TIGR02532">
    <property type="entry name" value="IV_pilin_GFxxxE"/>
    <property type="match status" value="1"/>
</dbReference>
<dbReference type="EMBL" id="JHQK01000003">
    <property type="protein sequence ID" value="KHN67980.1"/>
    <property type="molecule type" value="Genomic_DNA"/>
</dbReference>
<comment type="caution">
    <text evidence="2">The sequence shown here is derived from an EMBL/GenBank/DDBJ whole genome shotgun (WGS) entry which is preliminary data.</text>
</comment>
<feature type="transmembrane region" description="Helical" evidence="1">
    <location>
        <begin position="12"/>
        <end position="33"/>
    </location>
</feature>
<dbReference type="PROSITE" id="PS00409">
    <property type="entry name" value="PROKAR_NTER_METHYL"/>
    <property type="match status" value="1"/>
</dbReference>
<keyword evidence="1" id="KW-0812">Transmembrane</keyword>
<evidence type="ECO:0000313" key="3">
    <source>
        <dbReference type="Proteomes" id="UP000031012"/>
    </source>
</evidence>
<evidence type="ECO:0000313" key="2">
    <source>
        <dbReference type="EMBL" id="KHN67980.1"/>
    </source>
</evidence>
<proteinExistence type="predicted"/>
<evidence type="ECO:0000256" key="1">
    <source>
        <dbReference type="SAM" id="Phobius"/>
    </source>
</evidence>
<dbReference type="Gene3D" id="3.30.700.10">
    <property type="entry name" value="Glycoprotein, Type 4 Pilin"/>
    <property type="match status" value="1"/>
</dbReference>
<dbReference type="SUPFAM" id="SSF54523">
    <property type="entry name" value="Pili subunits"/>
    <property type="match status" value="1"/>
</dbReference>
<dbReference type="InterPro" id="IPR012902">
    <property type="entry name" value="N_methyl_site"/>
</dbReference>
<organism evidence="2 3">
    <name type="scientific">Acinetobacter oleivorans</name>
    <dbReference type="NCBI Taxonomy" id="1148157"/>
    <lineage>
        <taxon>Bacteria</taxon>
        <taxon>Pseudomonadati</taxon>
        <taxon>Pseudomonadota</taxon>
        <taxon>Gammaproteobacteria</taxon>
        <taxon>Moraxellales</taxon>
        <taxon>Moraxellaceae</taxon>
        <taxon>Acinetobacter</taxon>
    </lineage>
</organism>
<dbReference type="Pfam" id="PF07963">
    <property type="entry name" value="N_methyl"/>
    <property type="match status" value="1"/>
</dbReference>
<accession>A0A0B2UG74</accession>
<keyword evidence="1" id="KW-0472">Membrane</keyword>